<evidence type="ECO:0000256" key="3">
    <source>
        <dbReference type="ARBA" id="ARBA00022692"/>
    </source>
</evidence>
<feature type="signal peptide" evidence="7">
    <location>
        <begin position="1"/>
        <end position="28"/>
    </location>
</feature>
<evidence type="ECO:0000256" key="6">
    <source>
        <dbReference type="SAM" id="Coils"/>
    </source>
</evidence>
<evidence type="ECO:0000256" key="4">
    <source>
        <dbReference type="ARBA" id="ARBA00023136"/>
    </source>
</evidence>
<dbReference type="PANTHER" id="PTHR30026">
    <property type="entry name" value="OUTER MEMBRANE PROTEIN TOLC"/>
    <property type="match status" value="1"/>
</dbReference>
<feature type="coiled-coil region" evidence="6">
    <location>
        <begin position="73"/>
        <end position="100"/>
    </location>
</feature>
<keyword evidence="3" id="KW-0812">Transmembrane</keyword>
<name>A0ABW5QX12_9BACL</name>
<dbReference type="RefSeq" id="WP_379271352.1">
    <property type="nucleotide sequence ID" value="NZ_JBHUGT010000005.1"/>
</dbReference>
<dbReference type="InterPro" id="IPR051906">
    <property type="entry name" value="TolC-like"/>
</dbReference>
<keyword evidence="2" id="KW-1134">Transmembrane beta strand</keyword>
<organism evidence="8 9">
    <name type="scientific">Paenibacillus thailandensis</name>
    <dbReference type="NCBI Taxonomy" id="393250"/>
    <lineage>
        <taxon>Bacteria</taxon>
        <taxon>Bacillati</taxon>
        <taxon>Bacillota</taxon>
        <taxon>Bacilli</taxon>
        <taxon>Bacillales</taxon>
        <taxon>Paenibacillaceae</taxon>
        <taxon>Paenibacillus</taxon>
    </lineage>
</organism>
<comment type="subcellular location">
    <subcellularLocation>
        <location evidence="1">Cell outer membrane</location>
    </subcellularLocation>
</comment>
<keyword evidence="4" id="KW-0472">Membrane</keyword>
<keyword evidence="5" id="KW-0998">Cell outer membrane</keyword>
<dbReference type="SUPFAM" id="SSF56954">
    <property type="entry name" value="Outer membrane efflux proteins (OEP)"/>
    <property type="match status" value="1"/>
</dbReference>
<dbReference type="Gene3D" id="1.20.1600.10">
    <property type="entry name" value="Outer membrane efflux proteins (OEP)"/>
    <property type="match status" value="2"/>
</dbReference>
<proteinExistence type="predicted"/>
<evidence type="ECO:0000256" key="7">
    <source>
        <dbReference type="SAM" id="SignalP"/>
    </source>
</evidence>
<dbReference type="EMBL" id="JBHUMY010000007">
    <property type="protein sequence ID" value="MFD2660278.1"/>
    <property type="molecule type" value="Genomic_DNA"/>
</dbReference>
<evidence type="ECO:0000256" key="5">
    <source>
        <dbReference type="ARBA" id="ARBA00023237"/>
    </source>
</evidence>
<keyword evidence="9" id="KW-1185">Reference proteome</keyword>
<feature type="coiled-coil region" evidence="6">
    <location>
        <begin position="321"/>
        <end position="378"/>
    </location>
</feature>
<feature type="chain" id="PRO_5046323132" evidence="7">
    <location>
        <begin position="29"/>
        <end position="427"/>
    </location>
</feature>
<reference evidence="9" key="1">
    <citation type="journal article" date="2019" name="Int. J. Syst. Evol. Microbiol.">
        <title>The Global Catalogue of Microorganisms (GCM) 10K type strain sequencing project: providing services to taxonomists for standard genome sequencing and annotation.</title>
        <authorList>
            <consortium name="The Broad Institute Genomics Platform"/>
            <consortium name="The Broad Institute Genome Sequencing Center for Infectious Disease"/>
            <person name="Wu L."/>
            <person name="Ma J."/>
        </authorList>
    </citation>
    <scope>NUCLEOTIDE SEQUENCE [LARGE SCALE GENOMIC DNA]</scope>
    <source>
        <strain evidence="9">TISTR 1827</strain>
    </source>
</reference>
<dbReference type="Proteomes" id="UP001597493">
    <property type="component" value="Unassembled WGS sequence"/>
</dbReference>
<evidence type="ECO:0000256" key="2">
    <source>
        <dbReference type="ARBA" id="ARBA00022452"/>
    </source>
</evidence>
<protein>
    <submittedName>
        <fullName evidence="8">TolC family protein</fullName>
    </submittedName>
</protein>
<evidence type="ECO:0000313" key="9">
    <source>
        <dbReference type="Proteomes" id="UP001597493"/>
    </source>
</evidence>
<keyword evidence="6" id="KW-0175">Coiled coil</keyword>
<gene>
    <name evidence="8" type="ORF">ACFSW5_08330</name>
</gene>
<keyword evidence="7" id="KW-0732">Signal</keyword>
<dbReference type="PANTHER" id="PTHR30026:SF20">
    <property type="entry name" value="OUTER MEMBRANE PROTEIN TOLC"/>
    <property type="match status" value="1"/>
</dbReference>
<sequence length="427" mass="47135">MNTYKRKQKRNRAALLAGSMSVAAMLFAAAVPAAPASAAAMSESFAALDGLKRVEQLDLETALQLVLEDSGNIMLLELQAEALESKRQQLNDQANSLEQMPVQLPDTQEELIGDADPTPDQALWLGSMIATNTVLNQSIIATNMTIEAQRKELDQTVRQLYTDRQNTLLGIEEAKEGAKLQVTSQYVQLLALDKQIELAESYLAVLESDLSRAKTLQKLGKASAKQVSDAERPIREQKEQLEALNDGYRAALIQFSFDLGIEYNPELKLAEPDVEPEPVVRADTETLLAESFELKRQWNDVELAVWQKNRTGDSSEDGERYLDATVDIAQEQAELAKLELAKSIDRTYTDAEQAYRDYEAALQDKADAEADVRAATVQYENGLLTAFDLSKLKFALQQAETAVATAKLQYAAQMSRVEAMNAGLIVA</sequence>
<evidence type="ECO:0000256" key="1">
    <source>
        <dbReference type="ARBA" id="ARBA00004442"/>
    </source>
</evidence>
<evidence type="ECO:0000313" key="8">
    <source>
        <dbReference type="EMBL" id="MFD2660278.1"/>
    </source>
</evidence>
<comment type="caution">
    <text evidence="8">The sequence shown here is derived from an EMBL/GenBank/DDBJ whole genome shotgun (WGS) entry which is preliminary data.</text>
</comment>
<accession>A0ABW5QX12</accession>